<evidence type="ECO:0000313" key="9">
    <source>
        <dbReference type="Proteomes" id="UP000188268"/>
    </source>
</evidence>
<gene>
    <name evidence="8" type="ORF">CCACVL1_30412</name>
</gene>
<evidence type="ECO:0000256" key="3">
    <source>
        <dbReference type="ARBA" id="ARBA00012363"/>
    </source>
</evidence>
<feature type="non-terminal residue" evidence="8">
    <location>
        <position position="346"/>
    </location>
</feature>
<dbReference type="InterPro" id="IPR013035">
    <property type="entry name" value="PEP_carboxykinase_C"/>
</dbReference>
<evidence type="ECO:0000256" key="2">
    <source>
        <dbReference type="ARBA" id="ARBA00006052"/>
    </source>
</evidence>
<dbReference type="InterPro" id="IPR008210">
    <property type="entry name" value="PEP_carboxykinase_N"/>
</dbReference>
<proteinExistence type="inferred from homology"/>
<dbReference type="GO" id="GO:0004612">
    <property type="term" value="F:phosphoenolpyruvate carboxykinase (ATP) activity"/>
    <property type="evidence" value="ECO:0007669"/>
    <property type="project" value="UniProtKB-EC"/>
</dbReference>
<dbReference type="InterPro" id="IPR001272">
    <property type="entry name" value="PEP_carboxykinase_ATP"/>
</dbReference>
<keyword evidence="8" id="KW-0808">Transferase</keyword>
<dbReference type="STRING" id="210143.A0A1R3FXA8"/>
<dbReference type="EC" id="4.1.1.49" evidence="3"/>
<evidence type="ECO:0000256" key="1">
    <source>
        <dbReference type="ARBA" id="ARBA00004742"/>
    </source>
</evidence>
<keyword evidence="9" id="KW-1185">Reference proteome</keyword>
<evidence type="ECO:0000256" key="6">
    <source>
        <dbReference type="ARBA" id="ARBA00023239"/>
    </source>
</evidence>
<reference evidence="8 9" key="1">
    <citation type="submission" date="2013-09" db="EMBL/GenBank/DDBJ databases">
        <title>Corchorus capsularis genome sequencing.</title>
        <authorList>
            <person name="Alam M."/>
            <person name="Haque M.S."/>
            <person name="Islam M.S."/>
            <person name="Emdad E.M."/>
            <person name="Islam M.M."/>
            <person name="Ahmed B."/>
            <person name="Halim A."/>
            <person name="Hossen Q.M.M."/>
            <person name="Hossain M.Z."/>
            <person name="Ahmed R."/>
            <person name="Khan M.M."/>
            <person name="Islam R."/>
            <person name="Rashid M.M."/>
            <person name="Khan S.A."/>
            <person name="Rahman M.S."/>
            <person name="Alam M."/>
        </authorList>
    </citation>
    <scope>NUCLEOTIDE SEQUENCE [LARGE SCALE GENOMIC DNA]</scope>
    <source>
        <strain evidence="9">cv. CVL-1</strain>
        <tissue evidence="8">Whole seedling</tissue>
    </source>
</reference>
<dbReference type="UniPathway" id="UPA00138"/>
<dbReference type="GO" id="GO:0005524">
    <property type="term" value="F:ATP binding"/>
    <property type="evidence" value="ECO:0007669"/>
    <property type="project" value="UniProtKB-KW"/>
</dbReference>
<dbReference type="PANTHER" id="PTHR30031:SF2">
    <property type="entry name" value="PHOSPHOENOLPYRUVATE CARBOXYKINASE (ATP)"/>
    <property type="match status" value="1"/>
</dbReference>
<dbReference type="FunFam" id="3.40.449.10:FF:000008">
    <property type="entry name" value="D111/G-patch domain-containing protein"/>
    <property type="match status" value="1"/>
</dbReference>
<dbReference type="EMBL" id="AWWV01016136">
    <property type="protein sequence ID" value="OMO50481.1"/>
    <property type="molecule type" value="Genomic_DNA"/>
</dbReference>
<evidence type="ECO:0000256" key="4">
    <source>
        <dbReference type="ARBA" id="ARBA00022741"/>
    </source>
</evidence>
<evidence type="ECO:0000313" key="8">
    <source>
        <dbReference type="EMBL" id="OMO50481.1"/>
    </source>
</evidence>
<comment type="caution">
    <text evidence="8">The sequence shown here is derived from an EMBL/GenBank/DDBJ whole genome shotgun (WGS) entry which is preliminary data.</text>
</comment>
<dbReference type="OrthoDB" id="68755at2759"/>
<dbReference type="Gramene" id="OMO50481">
    <property type="protein sequence ID" value="OMO50481"/>
    <property type="gene ID" value="CCACVL1_30412"/>
</dbReference>
<keyword evidence="6" id="KW-0456">Lyase</keyword>
<dbReference type="Proteomes" id="UP000188268">
    <property type="component" value="Unassembled WGS sequence"/>
</dbReference>
<dbReference type="Pfam" id="PF01293">
    <property type="entry name" value="PEPCK_ATP"/>
    <property type="match status" value="2"/>
</dbReference>
<evidence type="ECO:0000256" key="7">
    <source>
        <dbReference type="ARBA" id="ARBA00047371"/>
    </source>
</evidence>
<protein>
    <recommendedName>
        <fullName evidence="3">phosphoenolpyruvate carboxykinase (ATP)</fullName>
        <ecNumber evidence="3">4.1.1.49</ecNumber>
    </recommendedName>
</protein>
<dbReference type="Gene3D" id="3.90.228.20">
    <property type="match status" value="1"/>
</dbReference>
<dbReference type="GO" id="GO:0016301">
    <property type="term" value="F:kinase activity"/>
    <property type="evidence" value="ECO:0007669"/>
    <property type="project" value="UniProtKB-KW"/>
</dbReference>
<dbReference type="AlphaFoldDB" id="A0A1R3FXA8"/>
<dbReference type="OMA" id="LWKTPDR"/>
<evidence type="ECO:0000256" key="5">
    <source>
        <dbReference type="ARBA" id="ARBA00022840"/>
    </source>
</evidence>
<comment type="similarity">
    <text evidence="2">Belongs to the phosphoenolpyruvate carboxykinase (ATP) family.</text>
</comment>
<organism evidence="8 9">
    <name type="scientific">Corchorus capsularis</name>
    <name type="common">Jute</name>
    <dbReference type="NCBI Taxonomy" id="210143"/>
    <lineage>
        <taxon>Eukaryota</taxon>
        <taxon>Viridiplantae</taxon>
        <taxon>Streptophyta</taxon>
        <taxon>Embryophyta</taxon>
        <taxon>Tracheophyta</taxon>
        <taxon>Spermatophyta</taxon>
        <taxon>Magnoliopsida</taxon>
        <taxon>eudicotyledons</taxon>
        <taxon>Gunneridae</taxon>
        <taxon>Pentapetalae</taxon>
        <taxon>rosids</taxon>
        <taxon>malvids</taxon>
        <taxon>Malvales</taxon>
        <taxon>Malvaceae</taxon>
        <taxon>Grewioideae</taxon>
        <taxon>Apeibeae</taxon>
        <taxon>Corchorus</taxon>
    </lineage>
</organism>
<sequence>MFGESPGFSDGLNWALAGKGVIVMEKAFQNLTSSELQQKGATISESLSGLPLHVRGNLGGASAISKAQYSRLLRLVTTHLSSVSNIFVHDGAIGSSPKSDVKVRVISDSPSAVLTLSSILWKTPSRAVSHDSCPLTVYAATSISEAVGDAVGLGSQGNTGYIAADVERSALILCGKAFADIDGTKKALAALCGPVLYARGGLPLSARLLVSGDSVALFFASDNAIQSCADLLVSADVGVVLSPDGVAPLFQTNKLSDVNLYNMPSAVIIATFDSSGTIPSVSKLSPGQAAYHFLAGYQNGEFVPAYAKGPSCIDALDLAKALLSKLKEYQIPTFLVNIGKGEMSLT</sequence>
<keyword evidence="8" id="KW-0418">Kinase</keyword>
<dbReference type="GO" id="GO:0006094">
    <property type="term" value="P:gluconeogenesis"/>
    <property type="evidence" value="ECO:0007669"/>
    <property type="project" value="UniProtKB-UniPathway"/>
</dbReference>
<dbReference type="PANTHER" id="PTHR30031">
    <property type="entry name" value="PHOSPHOENOLPYRUVATE CARBOXYKINASE ATP"/>
    <property type="match status" value="1"/>
</dbReference>
<keyword evidence="5" id="KW-0067">ATP-binding</keyword>
<dbReference type="SUPFAM" id="SSF53795">
    <property type="entry name" value="PEP carboxykinase-like"/>
    <property type="match status" value="1"/>
</dbReference>
<comment type="catalytic activity">
    <reaction evidence="7">
        <text>oxaloacetate + ATP = phosphoenolpyruvate + ADP + CO2</text>
        <dbReference type="Rhea" id="RHEA:18617"/>
        <dbReference type="ChEBI" id="CHEBI:16452"/>
        <dbReference type="ChEBI" id="CHEBI:16526"/>
        <dbReference type="ChEBI" id="CHEBI:30616"/>
        <dbReference type="ChEBI" id="CHEBI:58702"/>
        <dbReference type="ChEBI" id="CHEBI:456216"/>
        <dbReference type="EC" id="4.1.1.49"/>
    </reaction>
</comment>
<dbReference type="Gene3D" id="3.40.449.10">
    <property type="entry name" value="Phosphoenolpyruvate Carboxykinase, domain 1"/>
    <property type="match status" value="1"/>
</dbReference>
<comment type="pathway">
    <text evidence="1">Carbohydrate biosynthesis; gluconeogenesis.</text>
</comment>
<dbReference type="SUPFAM" id="SSF68923">
    <property type="entry name" value="PEP carboxykinase N-terminal domain"/>
    <property type="match status" value="1"/>
</dbReference>
<keyword evidence="4" id="KW-0547">Nucleotide-binding</keyword>
<accession>A0A1R3FXA8</accession>
<keyword evidence="8" id="KW-0670">Pyruvate</keyword>
<name>A0A1R3FXA8_COCAP</name>
<dbReference type="GO" id="GO:0005829">
    <property type="term" value="C:cytosol"/>
    <property type="evidence" value="ECO:0007669"/>
    <property type="project" value="TreeGrafter"/>
</dbReference>